<dbReference type="Proteomes" id="UP001295740">
    <property type="component" value="Unassembled WGS sequence"/>
</dbReference>
<dbReference type="EMBL" id="CAUWAG010000006">
    <property type="protein sequence ID" value="CAJ2503756.1"/>
    <property type="molecule type" value="Genomic_DNA"/>
</dbReference>
<gene>
    <name evidence="1" type="ORF">KHLLAP_LOCUS4224</name>
</gene>
<comment type="caution">
    <text evidence="1">The sequence shown here is derived from an EMBL/GenBank/DDBJ whole genome shotgun (WGS) entry which is preliminary data.</text>
</comment>
<organism evidence="1 2">
    <name type="scientific">Anthostomella pinea</name>
    <dbReference type="NCBI Taxonomy" id="933095"/>
    <lineage>
        <taxon>Eukaryota</taxon>
        <taxon>Fungi</taxon>
        <taxon>Dikarya</taxon>
        <taxon>Ascomycota</taxon>
        <taxon>Pezizomycotina</taxon>
        <taxon>Sordariomycetes</taxon>
        <taxon>Xylariomycetidae</taxon>
        <taxon>Xylariales</taxon>
        <taxon>Xylariaceae</taxon>
        <taxon>Anthostomella</taxon>
    </lineage>
</organism>
<proteinExistence type="predicted"/>
<dbReference type="AlphaFoldDB" id="A0AAI8V9Y7"/>
<keyword evidence="2" id="KW-1185">Reference proteome</keyword>
<protein>
    <submittedName>
        <fullName evidence="1">Uu.00g111500.m01.CDS01</fullName>
    </submittedName>
</protein>
<sequence length="90" mass="10472">MEAKPAVMLSPLFDPRLMCKFKESLAYLMSARQSIEQHKDLIFAGDLRDLVYDFADVVRDLDEPVSAEQYLRKETGWQDSNRQGFDLDQK</sequence>
<evidence type="ECO:0000313" key="1">
    <source>
        <dbReference type="EMBL" id="CAJ2503756.1"/>
    </source>
</evidence>
<evidence type="ECO:0000313" key="2">
    <source>
        <dbReference type="Proteomes" id="UP001295740"/>
    </source>
</evidence>
<reference evidence="1" key="1">
    <citation type="submission" date="2023-10" db="EMBL/GenBank/DDBJ databases">
        <authorList>
            <person name="Hackl T."/>
        </authorList>
    </citation>
    <scope>NUCLEOTIDE SEQUENCE</scope>
</reference>
<name>A0AAI8V9Y7_9PEZI</name>
<accession>A0AAI8V9Y7</accession>